<dbReference type="InterPro" id="IPR002347">
    <property type="entry name" value="SDR_fam"/>
</dbReference>
<gene>
    <name evidence="4" type="ORF">D0911_06785</name>
</gene>
<reference evidence="4 5" key="1">
    <citation type="submission" date="2018-10" db="EMBL/GenBank/DDBJ databases">
        <title>Draft genome sequence of Zhongshania sp. DSW25-10.</title>
        <authorList>
            <person name="Oh J."/>
        </authorList>
    </citation>
    <scope>NUCLEOTIDE SEQUENCE [LARGE SCALE GENOMIC DNA]</scope>
    <source>
        <strain evidence="4 5">DSW25-10</strain>
    </source>
</reference>
<evidence type="ECO:0000256" key="1">
    <source>
        <dbReference type="ARBA" id="ARBA00006484"/>
    </source>
</evidence>
<dbReference type="CDD" id="cd05233">
    <property type="entry name" value="SDR_c"/>
    <property type="match status" value="1"/>
</dbReference>
<comment type="similarity">
    <text evidence="1 3">Belongs to the short-chain dehydrogenases/reductases (SDR) family.</text>
</comment>
<dbReference type="Gene3D" id="3.40.50.720">
    <property type="entry name" value="NAD(P)-binding Rossmann-like Domain"/>
    <property type="match status" value="1"/>
</dbReference>
<dbReference type="InterPro" id="IPR020904">
    <property type="entry name" value="Sc_DH/Rdtase_CS"/>
</dbReference>
<proteinExistence type="inferred from homology"/>
<dbReference type="Pfam" id="PF00106">
    <property type="entry name" value="adh_short"/>
    <property type="match status" value="1"/>
</dbReference>
<dbReference type="PANTHER" id="PTHR42760">
    <property type="entry name" value="SHORT-CHAIN DEHYDROGENASES/REDUCTASES FAMILY MEMBER"/>
    <property type="match status" value="1"/>
</dbReference>
<dbReference type="PRINTS" id="PR00080">
    <property type="entry name" value="SDRFAMILY"/>
</dbReference>
<dbReference type="EMBL" id="RHGB01000006">
    <property type="protein sequence ID" value="RNL65560.1"/>
    <property type="molecule type" value="Genomic_DNA"/>
</dbReference>
<dbReference type="SUPFAM" id="SSF51735">
    <property type="entry name" value="NAD(P)-binding Rossmann-fold domains"/>
    <property type="match status" value="1"/>
</dbReference>
<comment type="caution">
    <text evidence="4">The sequence shown here is derived from an EMBL/GenBank/DDBJ whole genome shotgun (WGS) entry which is preliminary data.</text>
</comment>
<evidence type="ECO:0000256" key="3">
    <source>
        <dbReference type="RuleBase" id="RU000363"/>
    </source>
</evidence>
<sequence length="259" mass="27363">MVDVAWSLDGKIALVTGASSGIGSHFSRVLARHGAAVVLAARRVDKLNDVVNSIIREGGKAFAVEMDVSSSESVDAAFAIIANQVGVVDILINNAGVSGDAVQLSDVSLDDWDFVMNTNLRGAWIVAKEASRRLVDAGKSGSIVNISSIYGLREGVFKLPYNISKAGVAQLTKTMAAEFSKSKRAIRVNALCPGFFDTELNSEFVNSDYGKKYISKTPAGRLGKLKELDGPLLLLVSEAGSFLNGVLLPVDGGHVIQPV</sequence>
<name>A0ABX9W605_9GAMM</name>
<evidence type="ECO:0000313" key="5">
    <source>
        <dbReference type="Proteomes" id="UP000274695"/>
    </source>
</evidence>
<evidence type="ECO:0000313" key="4">
    <source>
        <dbReference type="EMBL" id="RNL65560.1"/>
    </source>
</evidence>
<keyword evidence="5" id="KW-1185">Reference proteome</keyword>
<dbReference type="InterPro" id="IPR036291">
    <property type="entry name" value="NAD(P)-bd_dom_sf"/>
</dbReference>
<organism evidence="4 5">
    <name type="scientific">Zhongshania marina</name>
    <dbReference type="NCBI Taxonomy" id="2304603"/>
    <lineage>
        <taxon>Bacteria</taxon>
        <taxon>Pseudomonadati</taxon>
        <taxon>Pseudomonadota</taxon>
        <taxon>Gammaproteobacteria</taxon>
        <taxon>Cellvibrionales</taxon>
        <taxon>Spongiibacteraceae</taxon>
        <taxon>Zhongshania</taxon>
    </lineage>
</organism>
<dbReference type="PANTHER" id="PTHR42760:SF133">
    <property type="entry name" value="3-OXOACYL-[ACYL-CARRIER-PROTEIN] REDUCTASE"/>
    <property type="match status" value="1"/>
</dbReference>
<accession>A0ABX9W605</accession>
<dbReference type="Proteomes" id="UP000274695">
    <property type="component" value="Unassembled WGS sequence"/>
</dbReference>
<protein>
    <submittedName>
        <fullName evidence="4">SDR family oxidoreductase</fullName>
    </submittedName>
</protein>
<evidence type="ECO:0000256" key="2">
    <source>
        <dbReference type="ARBA" id="ARBA00023002"/>
    </source>
</evidence>
<dbReference type="PRINTS" id="PR00081">
    <property type="entry name" value="GDHRDH"/>
</dbReference>
<dbReference type="PROSITE" id="PS00061">
    <property type="entry name" value="ADH_SHORT"/>
    <property type="match status" value="1"/>
</dbReference>
<keyword evidence="2" id="KW-0560">Oxidoreductase</keyword>